<proteinExistence type="predicted"/>
<comment type="caution">
    <text evidence="1">The sequence shown here is derived from an EMBL/GenBank/DDBJ whole genome shotgun (WGS) entry which is preliminary data.</text>
</comment>
<dbReference type="AlphaFoldDB" id="A0A392SEY3"/>
<accession>A0A392SEY3</accession>
<organism evidence="1 2">
    <name type="scientific">Trifolium medium</name>
    <dbReference type="NCBI Taxonomy" id="97028"/>
    <lineage>
        <taxon>Eukaryota</taxon>
        <taxon>Viridiplantae</taxon>
        <taxon>Streptophyta</taxon>
        <taxon>Embryophyta</taxon>
        <taxon>Tracheophyta</taxon>
        <taxon>Spermatophyta</taxon>
        <taxon>Magnoliopsida</taxon>
        <taxon>eudicotyledons</taxon>
        <taxon>Gunneridae</taxon>
        <taxon>Pentapetalae</taxon>
        <taxon>rosids</taxon>
        <taxon>fabids</taxon>
        <taxon>Fabales</taxon>
        <taxon>Fabaceae</taxon>
        <taxon>Papilionoideae</taxon>
        <taxon>50 kb inversion clade</taxon>
        <taxon>NPAAA clade</taxon>
        <taxon>Hologalegina</taxon>
        <taxon>IRL clade</taxon>
        <taxon>Trifolieae</taxon>
        <taxon>Trifolium</taxon>
    </lineage>
</organism>
<dbReference type="EMBL" id="LXQA010372689">
    <property type="protein sequence ID" value="MCI47458.1"/>
    <property type="molecule type" value="Genomic_DNA"/>
</dbReference>
<feature type="non-terminal residue" evidence="1">
    <location>
        <position position="1"/>
    </location>
</feature>
<reference evidence="1 2" key="1">
    <citation type="journal article" date="2018" name="Front. Plant Sci.">
        <title>Red Clover (Trifolium pratense) and Zigzag Clover (T. medium) - A Picture of Genomic Similarities and Differences.</title>
        <authorList>
            <person name="Dluhosova J."/>
            <person name="Istvanek J."/>
            <person name="Nedelnik J."/>
            <person name="Repkova J."/>
        </authorList>
    </citation>
    <scope>NUCLEOTIDE SEQUENCE [LARGE SCALE GENOMIC DNA]</scope>
    <source>
        <strain evidence="2">cv. 10/8</strain>
        <tissue evidence="1">Leaf</tissue>
    </source>
</reference>
<evidence type="ECO:0000313" key="2">
    <source>
        <dbReference type="Proteomes" id="UP000265520"/>
    </source>
</evidence>
<sequence>RNSLILASTRQMEDFLLPCFASPRQYSLSEKYWE</sequence>
<name>A0A392SEY3_9FABA</name>
<dbReference type="Proteomes" id="UP000265520">
    <property type="component" value="Unassembled WGS sequence"/>
</dbReference>
<evidence type="ECO:0000313" key="1">
    <source>
        <dbReference type="EMBL" id="MCI47458.1"/>
    </source>
</evidence>
<protein>
    <submittedName>
        <fullName evidence="1">Uncharacterized protein</fullName>
    </submittedName>
</protein>
<keyword evidence="2" id="KW-1185">Reference proteome</keyword>